<sequence length="768" mass="88265">MKKIYIQLLLTLVGIFGIQAQTLQTVDGDEFLTNPNGTYSELKPILAGTCVECQVPDLNFNWSNSFDAAVANENYIRRAADKKLREWYERQKIVIENFLENKYHKQFSSFNEAKDYAFIDFESKNMTINVAPIVSTKNSDRIRRAFKKKVHIKGLKALKIREAEIKAGNTNKPLYPDFEVNGTPLKNLKSTAAVTAAYNNLLNQFVDNAWKEFEGRHIIKILGIPFNNKVLKTKNNYYGNLGTWDKLDFMQFIIHYEQITKTSPVPPTEEELRLFKKYINTANTVTATYVENYINANKESEMSLFHPNYWEIIWNRDYDRSLFATKAAKNKHQQLKQKELSRLISSTSMNATFTIDYLVSLLKITDKNQLQWLNDNPSKGNEFVKEINEAKQKDADMPPPIPGELSFPPDHHQQLAQWDIRTELAEGAKVVVLIKELGITDKNQKDWLYDNKPEADNFIAFADENRVSGNIINNVKVFENETIKIFSNQSLTEVEKYNQFTLVYNSFDPILPNTAQKTDYEAKIKKYATSFKQWGNKEFGNYLESLLPLDSSFSDEDYKILYKTIREKAGELAWDYVRAIVGQTFESFKPVIEMALWEVGGGLALKVLSKLPVRYLTTPIRNVITRLTASSSTAFSNLKHAKKYGIQPYKKLGEIFRELGISAKQLGVEKHHLIEKRFAGNPKIAEKLFEKFGKTTDDWLSIVVEKTNKLAQSEHYKFTQAWKKAIGYEGQAAGSTGYTTKNVPYDVLIEQARKIYKDYPEILKALGL</sequence>
<evidence type="ECO:0008006" key="6">
    <source>
        <dbReference type="Google" id="ProtNLM"/>
    </source>
</evidence>
<reference evidence="3 4" key="1">
    <citation type="journal article" date="2016" name="Nat. Commun.">
        <title>Microbial interactions lead to rapid micro-scale successions on model marine particles.</title>
        <authorList>
            <person name="Datta M.S."/>
            <person name="Sliwerska E."/>
            <person name="Gore J."/>
            <person name="Polz M.F."/>
            <person name="Cordero O.X."/>
        </authorList>
    </citation>
    <scope>NUCLEOTIDE SEQUENCE [LARGE SCALE GENOMIC DNA]</scope>
    <source>
        <strain evidence="3 4">4G03</strain>
    </source>
</reference>
<dbReference type="Proteomes" id="UP001242342">
    <property type="component" value="Unassembled WGS sequence"/>
</dbReference>
<proteinExistence type="predicted"/>
<organism evidence="3 4">
    <name type="scientific">Tenacibaculum discolor</name>
    <dbReference type="NCBI Taxonomy" id="361581"/>
    <lineage>
        <taxon>Bacteria</taxon>
        <taxon>Pseudomonadati</taxon>
        <taxon>Bacteroidota</taxon>
        <taxon>Flavobacteriia</taxon>
        <taxon>Flavobacteriales</taxon>
        <taxon>Flavobacteriaceae</taxon>
        <taxon>Tenacibaculum</taxon>
    </lineage>
</organism>
<dbReference type="EMBL" id="PDUU01000006">
    <property type="protein sequence ID" value="PHN97510.1"/>
    <property type="molecule type" value="Genomic_DNA"/>
</dbReference>
<gene>
    <name evidence="3" type="ORF">CSC81_07940</name>
    <name evidence="2" type="ORF">Q8W23_11395</name>
</gene>
<feature type="signal peptide" evidence="1">
    <location>
        <begin position="1"/>
        <end position="20"/>
    </location>
</feature>
<evidence type="ECO:0000313" key="5">
    <source>
        <dbReference type="Proteomes" id="UP001242342"/>
    </source>
</evidence>
<evidence type="ECO:0000313" key="2">
    <source>
        <dbReference type="EMBL" id="MDP2542079.1"/>
    </source>
</evidence>
<protein>
    <recommendedName>
        <fullName evidence="6">Pre-toxin TG domain-containing protein</fullName>
    </recommendedName>
</protein>
<evidence type="ECO:0000313" key="3">
    <source>
        <dbReference type="EMBL" id="PHN97510.1"/>
    </source>
</evidence>
<evidence type="ECO:0000313" key="4">
    <source>
        <dbReference type="Proteomes" id="UP000222163"/>
    </source>
</evidence>
<feature type="chain" id="PRO_5013598715" description="Pre-toxin TG domain-containing protein" evidence="1">
    <location>
        <begin position="21"/>
        <end position="768"/>
    </location>
</feature>
<dbReference type="EMBL" id="JAUYVU010000008">
    <property type="protein sequence ID" value="MDP2542079.1"/>
    <property type="molecule type" value="Genomic_DNA"/>
</dbReference>
<accession>A0A2G1BTY5</accession>
<reference evidence="3" key="2">
    <citation type="submission" date="2017-10" db="EMBL/GenBank/DDBJ databases">
        <authorList>
            <person name="Enke T.N."/>
            <person name="Cordero O.X."/>
        </authorList>
    </citation>
    <scope>NUCLEOTIDE SEQUENCE</scope>
    <source>
        <strain evidence="3">4G03</strain>
    </source>
</reference>
<keyword evidence="5" id="KW-1185">Reference proteome</keyword>
<dbReference type="AlphaFoldDB" id="A0A2G1BTY5"/>
<keyword evidence="1" id="KW-0732">Signal</keyword>
<name>A0A2G1BTY5_9FLAO</name>
<dbReference type="RefSeq" id="WP_099215246.1">
    <property type="nucleotide sequence ID" value="NZ_JAUYVU010000008.1"/>
</dbReference>
<comment type="caution">
    <text evidence="3">The sequence shown here is derived from an EMBL/GenBank/DDBJ whole genome shotgun (WGS) entry which is preliminary data.</text>
</comment>
<reference evidence="2 5" key="3">
    <citation type="submission" date="2023-07" db="EMBL/GenBank/DDBJ databases">
        <title>Genome content predicts the carbon catabolic preferences of heterotrophic bacteria.</title>
        <authorList>
            <person name="Gralka M."/>
        </authorList>
    </citation>
    <scope>NUCLEOTIDE SEQUENCE [LARGE SCALE GENOMIC DNA]</scope>
    <source>
        <strain evidence="2 5">4G03</strain>
    </source>
</reference>
<evidence type="ECO:0000256" key="1">
    <source>
        <dbReference type="SAM" id="SignalP"/>
    </source>
</evidence>
<dbReference type="Proteomes" id="UP000222163">
    <property type="component" value="Unassembled WGS sequence"/>
</dbReference>